<dbReference type="InterPro" id="IPR047650">
    <property type="entry name" value="Transpos_IS110"/>
</dbReference>
<keyword evidence="3" id="KW-1185">Reference proteome</keyword>
<dbReference type="NCBIfam" id="NF033542">
    <property type="entry name" value="transpos_IS110"/>
    <property type="match status" value="1"/>
</dbReference>
<name>A0ABZ2C0Y1_9RHOB</name>
<dbReference type="Proteomes" id="UP001318682">
    <property type="component" value="Plasmid pROLI81"/>
</dbReference>
<dbReference type="PANTHER" id="PTHR33055">
    <property type="entry name" value="TRANSPOSASE FOR INSERTION SEQUENCE ELEMENT IS1111A"/>
    <property type="match status" value="1"/>
</dbReference>
<geneLocation type="plasmid" evidence="2 3">
    <name>pROLI81</name>
</geneLocation>
<dbReference type="Pfam" id="PF01548">
    <property type="entry name" value="DEDD_Tnp_IS110"/>
    <property type="match status" value="1"/>
</dbReference>
<reference evidence="2 3" key="2">
    <citation type="submission" date="2024-01" db="EMBL/GenBank/DDBJ databases">
        <title>Roseobacter fucihabitans sp. nov., isolated from the brown alga Fucus spiralis.</title>
        <authorList>
            <person name="Hahnke S."/>
            <person name="Berger M."/>
            <person name="Schlingloff A."/>
            <person name="Athale I."/>
            <person name="Neumann-Schaal M."/>
            <person name="Adenaya A."/>
            <person name="Poehlein A."/>
            <person name="Daniel R."/>
            <person name="Pertersen J."/>
            <person name="Brinkhoff T."/>
        </authorList>
    </citation>
    <scope>NUCLEOTIDE SEQUENCE [LARGE SCALE GENOMIC DNA]</scope>
    <source>
        <strain evidence="2 3">B14</strain>
        <plasmid evidence="2 3">pROLI81</plasmid>
    </source>
</reference>
<feature type="domain" description="Transposase IS110-like N-terminal" evidence="1">
    <location>
        <begin position="7"/>
        <end position="147"/>
    </location>
</feature>
<evidence type="ECO:0000313" key="3">
    <source>
        <dbReference type="Proteomes" id="UP001318682"/>
    </source>
</evidence>
<gene>
    <name evidence="2" type="ORF">ROLI_047750</name>
</gene>
<dbReference type="EMBL" id="CP143426">
    <property type="protein sequence ID" value="WVX51673.1"/>
    <property type="molecule type" value="Genomic_DNA"/>
</dbReference>
<keyword evidence="2" id="KW-0614">Plasmid</keyword>
<sequence length="187" mass="20883">MEELHIIGVDLAKRVFQIHGSDRAGHVLFRMKLSRPQFIKFLGETPKCTIAMEACATAHHWGREAEEAGHTVRLIPPNYVKPFVKRHKNDAVDAEAIVEAALRPSMSCVAVKTKQQQAQAVMFRSRDLYLRQRTQLINAMHGHLAEYGVLLPSSRASVARMVAAAVQCSEDLPGPVFQMVQLMAEDI</sequence>
<dbReference type="PANTHER" id="PTHR33055:SF3">
    <property type="entry name" value="PUTATIVE TRANSPOSASE FOR IS117-RELATED"/>
    <property type="match status" value="1"/>
</dbReference>
<organism evidence="2 3">
    <name type="scientific">Roseobacter fucihabitans</name>
    <dbReference type="NCBI Taxonomy" id="1537242"/>
    <lineage>
        <taxon>Bacteria</taxon>
        <taxon>Pseudomonadati</taxon>
        <taxon>Pseudomonadota</taxon>
        <taxon>Alphaproteobacteria</taxon>
        <taxon>Rhodobacterales</taxon>
        <taxon>Roseobacteraceae</taxon>
        <taxon>Roseobacter</taxon>
    </lineage>
</organism>
<reference evidence="2 3" key="1">
    <citation type="submission" date="2015-07" db="EMBL/GenBank/DDBJ databases">
        <authorList>
            <person name="Voget S."/>
            <person name="Dogs M."/>
            <person name="Brinkhoff T.H."/>
            <person name="Daniel R."/>
        </authorList>
    </citation>
    <scope>NUCLEOTIDE SEQUENCE [LARGE SCALE GENOMIC DNA]</scope>
    <source>
        <strain evidence="2 3">B14</strain>
        <plasmid evidence="2 3">pROLI81</plasmid>
    </source>
</reference>
<accession>A0ABZ2C0Y1</accession>
<evidence type="ECO:0000313" key="2">
    <source>
        <dbReference type="EMBL" id="WVX51673.1"/>
    </source>
</evidence>
<evidence type="ECO:0000259" key="1">
    <source>
        <dbReference type="Pfam" id="PF01548"/>
    </source>
</evidence>
<proteinExistence type="predicted"/>
<protein>
    <submittedName>
        <fullName evidence="2">IS110 family transposase ISMtsp17</fullName>
    </submittedName>
</protein>
<dbReference type="InterPro" id="IPR002525">
    <property type="entry name" value="Transp_IS110-like_N"/>
</dbReference>